<dbReference type="AlphaFoldDB" id="A0A9P6JNK3"/>
<dbReference type="EMBL" id="MU157868">
    <property type="protein sequence ID" value="KAF9526714.1"/>
    <property type="molecule type" value="Genomic_DNA"/>
</dbReference>
<proteinExistence type="predicted"/>
<reference evidence="1" key="1">
    <citation type="submission" date="2020-11" db="EMBL/GenBank/DDBJ databases">
        <authorList>
            <consortium name="DOE Joint Genome Institute"/>
            <person name="Ahrendt S."/>
            <person name="Riley R."/>
            <person name="Andreopoulos W."/>
            <person name="Labutti K."/>
            <person name="Pangilinan J."/>
            <person name="Ruiz-Duenas F.J."/>
            <person name="Barrasa J.M."/>
            <person name="Sanchez-Garcia M."/>
            <person name="Camarero S."/>
            <person name="Miyauchi S."/>
            <person name="Serrano A."/>
            <person name="Linde D."/>
            <person name="Babiker R."/>
            <person name="Drula E."/>
            <person name="Ayuso-Fernandez I."/>
            <person name="Pacheco R."/>
            <person name="Padilla G."/>
            <person name="Ferreira P."/>
            <person name="Barriuso J."/>
            <person name="Kellner H."/>
            <person name="Castanera R."/>
            <person name="Alfaro M."/>
            <person name="Ramirez L."/>
            <person name="Pisabarro A.G."/>
            <person name="Kuo A."/>
            <person name="Tritt A."/>
            <person name="Lipzen A."/>
            <person name="He G."/>
            <person name="Yan M."/>
            <person name="Ng V."/>
            <person name="Cullen D."/>
            <person name="Martin F."/>
            <person name="Rosso M.-N."/>
            <person name="Henrissat B."/>
            <person name="Hibbett D."/>
            <person name="Martinez A.T."/>
            <person name="Grigoriev I.V."/>
        </authorList>
    </citation>
    <scope>NUCLEOTIDE SEQUENCE</scope>
    <source>
        <strain evidence="1">CBS 506.95</strain>
    </source>
</reference>
<protein>
    <submittedName>
        <fullName evidence="1">Uncharacterized protein</fullName>
    </submittedName>
</protein>
<feature type="non-terminal residue" evidence="1">
    <location>
        <position position="1"/>
    </location>
</feature>
<sequence length="173" mass="19526">LQRTGVLGGGGKSIASVAKKLFNQYFSALTKKGHHEKVLNEQRRGWKWTNDHQNSRVFSTNCHKDVPSRSPGPPKPCSMCLFLPKNCAFQNAIQKKPPTDKTYVHVNHRFSNQEIGEIYTRSVGVKELIEEEVSLARSSVYVRYAKGALNGNYDNEVFNSLFGAMVTKHDKEK</sequence>
<comment type="caution">
    <text evidence="1">The sequence shown here is derived from an EMBL/GenBank/DDBJ whole genome shotgun (WGS) entry which is preliminary data.</text>
</comment>
<dbReference type="OrthoDB" id="73076at2759"/>
<organism evidence="1 2">
    <name type="scientific">Crepidotus variabilis</name>
    <dbReference type="NCBI Taxonomy" id="179855"/>
    <lineage>
        <taxon>Eukaryota</taxon>
        <taxon>Fungi</taxon>
        <taxon>Dikarya</taxon>
        <taxon>Basidiomycota</taxon>
        <taxon>Agaricomycotina</taxon>
        <taxon>Agaricomycetes</taxon>
        <taxon>Agaricomycetidae</taxon>
        <taxon>Agaricales</taxon>
        <taxon>Agaricineae</taxon>
        <taxon>Crepidotaceae</taxon>
        <taxon>Crepidotus</taxon>
    </lineage>
</organism>
<dbReference type="Proteomes" id="UP000807306">
    <property type="component" value="Unassembled WGS sequence"/>
</dbReference>
<accession>A0A9P6JNK3</accession>
<evidence type="ECO:0000313" key="2">
    <source>
        <dbReference type="Proteomes" id="UP000807306"/>
    </source>
</evidence>
<gene>
    <name evidence="1" type="ORF">CPB83DRAFT_937285</name>
</gene>
<evidence type="ECO:0000313" key="1">
    <source>
        <dbReference type="EMBL" id="KAF9526714.1"/>
    </source>
</evidence>
<keyword evidence="2" id="KW-1185">Reference proteome</keyword>
<name>A0A9P6JNK3_9AGAR</name>